<dbReference type="FunFam" id="3.40.390.10:FF:000009">
    <property type="entry name" value="Oligopeptidase A"/>
    <property type="match status" value="1"/>
</dbReference>
<keyword evidence="8" id="KW-0732">Signal</keyword>
<dbReference type="CDD" id="cd06456">
    <property type="entry name" value="M3A_DCP"/>
    <property type="match status" value="1"/>
</dbReference>
<name>A0A1G7BGE4_9PROT</name>
<organism evidence="10 11">
    <name type="scientific">Kordiimonas lacus</name>
    <dbReference type="NCBI Taxonomy" id="637679"/>
    <lineage>
        <taxon>Bacteria</taxon>
        <taxon>Pseudomonadati</taxon>
        <taxon>Pseudomonadota</taxon>
        <taxon>Alphaproteobacteria</taxon>
        <taxon>Kordiimonadales</taxon>
        <taxon>Kordiimonadaceae</taxon>
        <taxon>Kordiimonas</taxon>
    </lineage>
</organism>
<accession>A0A1G7BGE4</accession>
<evidence type="ECO:0000259" key="9">
    <source>
        <dbReference type="Pfam" id="PF01432"/>
    </source>
</evidence>
<dbReference type="EMBL" id="FNAK01000005">
    <property type="protein sequence ID" value="SDE25820.1"/>
    <property type="molecule type" value="Genomic_DNA"/>
</dbReference>
<dbReference type="InterPro" id="IPR045090">
    <property type="entry name" value="Pept_M3A_M3B"/>
</dbReference>
<keyword evidence="11" id="KW-1185">Reference proteome</keyword>
<evidence type="ECO:0000313" key="10">
    <source>
        <dbReference type="EMBL" id="SDE25820.1"/>
    </source>
</evidence>
<dbReference type="GO" id="GO:0046872">
    <property type="term" value="F:metal ion binding"/>
    <property type="evidence" value="ECO:0007669"/>
    <property type="project" value="UniProtKB-UniRule"/>
</dbReference>
<evidence type="ECO:0000256" key="6">
    <source>
        <dbReference type="ARBA" id="ARBA00023049"/>
    </source>
</evidence>
<feature type="chain" id="PRO_5010343228" evidence="8">
    <location>
        <begin position="28"/>
        <end position="705"/>
    </location>
</feature>
<dbReference type="SUPFAM" id="SSF55486">
    <property type="entry name" value="Metalloproteases ('zincins'), catalytic domain"/>
    <property type="match status" value="1"/>
</dbReference>
<evidence type="ECO:0000313" key="11">
    <source>
        <dbReference type="Proteomes" id="UP000183685"/>
    </source>
</evidence>
<sequence>MKKFKKAALAAALMGMALPLGTLSATAEEATNPFFKEWTTPHGLAPFSEIENAHYMPAFERAFAESRADIDAIANNPDAPTFENTIAALDKAGKLLNKVAGVFYNLTGSHTNPEMQEIQATVSGMFSRHTNETLFNKKLFERVDALYQKRDSLGLNAEQARMLWRTHLDFTGAGANLDEAAKAELAKLNEEISGLTTKFGRNVLGATNAFEMVVEDEADLAGLPDFVIAAAASTAEDRGQPGKWMFTATRSSFTPFMTFSTRRDLREKLHKGYMARGEKGSEFDNTEIVKQILQAREKRAKLLGYKNHAEYQMADRMMGHPDRAFELLNRIWEPALERAKEERAALQEMVDAEGGDFELAAWDWWHYAEKVRKARYDLDEQTLKPYFVLDNVLQGAFHTANKLWGLTFKERTDIDTYHPDVRTFEVYEKDGTYLGLYLTDHHARASKRGGAWNNSFRSQKKVDGVETPIVVNVMSFPKGSGDVPALLSADNVGTLFHEFGHAMHTLMSDVTYDRMNSMAWDFVEFPSQIFEGWAWEPDVLRIYAKHYKTGEVIPESMIKRLQAASKFNQGFATVEYVSAALMDMAWHTRSIGDDVDVAAFEKELLDEIGLLDEIVVRYRTTYFNHAFGGAAYAAGYYTYLWSEVLSADAYATFAEEGIFNQEVAARLRHSILEPRGARDPMEMFEEFKGRPYELDAILEARGLTD</sequence>
<dbReference type="STRING" id="637679.GCA_001550055_03660"/>
<keyword evidence="3 7" id="KW-0479">Metal-binding</keyword>
<dbReference type="Gene3D" id="3.40.390.10">
    <property type="entry name" value="Collagenase (Catalytic Domain)"/>
    <property type="match status" value="1"/>
</dbReference>
<dbReference type="InterPro" id="IPR024079">
    <property type="entry name" value="MetalloPept_cat_dom_sf"/>
</dbReference>
<feature type="signal peptide" evidence="8">
    <location>
        <begin position="1"/>
        <end position="27"/>
    </location>
</feature>
<dbReference type="AlphaFoldDB" id="A0A1G7BGE4"/>
<evidence type="ECO:0000256" key="4">
    <source>
        <dbReference type="ARBA" id="ARBA00022801"/>
    </source>
</evidence>
<evidence type="ECO:0000256" key="3">
    <source>
        <dbReference type="ARBA" id="ARBA00022723"/>
    </source>
</evidence>
<dbReference type="RefSeq" id="WP_068307647.1">
    <property type="nucleotide sequence ID" value="NZ_FNAK01000005.1"/>
</dbReference>
<dbReference type="Proteomes" id="UP000183685">
    <property type="component" value="Unassembled WGS sequence"/>
</dbReference>
<dbReference type="GO" id="GO:0004180">
    <property type="term" value="F:carboxypeptidase activity"/>
    <property type="evidence" value="ECO:0007669"/>
    <property type="project" value="TreeGrafter"/>
</dbReference>
<keyword evidence="5 7" id="KW-0862">Zinc</keyword>
<dbReference type="PANTHER" id="PTHR43660:SF1">
    <property type="entry name" value="DIPEPTIDYL CARBOXYPEPTIDASE"/>
    <property type="match status" value="1"/>
</dbReference>
<dbReference type="OrthoDB" id="9773538at2"/>
<feature type="domain" description="Peptidase M3A/M3B catalytic" evidence="9">
    <location>
        <begin position="257"/>
        <end position="702"/>
    </location>
</feature>
<dbReference type="GO" id="GO:0005829">
    <property type="term" value="C:cytosol"/>
    <property type="evidence" value="ECO:0007669"/>
    <property type="project" value="TreeGrafter"/>
</dbReference>
<protein>
    <submittedName>
        <fullName evidence="10">Peptidyl-dipeptidase Dcp</fullName>
    </submittedName>
</protein>
<dbReference type="GO" id="GO:0004222">
    <property type="term" value="F:metalloendopeptidase activity"/>
    <property type="evidence" value="ECO:0007669"/>
    <property type="project" value="InterPro"/>
</dbReference>
<keyword evidence="6 7" id="KW-0482">Metalloprotease</keyword>
<proteinExistence type="inferred from homology"/>
<comment type="similarity">
    <text evidence="1 7">Belongs to the peptidase M3 family.</text>
</comment>
<evidence type="ECO:0000256" key="8">
    <source>
        <dbReference type="SAM" id="SignalP"/>
    </source>
</evidence>
<gene>
    <name evidence="10" type="ORF">SAMN04488071_2495</name>
</gene>
<reference evidence="10 11" key="1">
    <citation type="submission" date="2016-10" db="EMBL/GenBank/DDBJ databases">
        <authorList>
            <person name="de Groot N.N."/>
        </authorList>
    </citation>
    <scope>NUCLEOTIDE SEQUENCE [LARGE SCALE GENOMIC DNA]</scope>
    <source>
        <strain evidence="10 11">CGMCC 1.9109</strain>
    </source>
</reference>
<dbReference type="InterPro" id="IPR024077">
    <property type="entry name" value="Neurolysin/TOP_dom2"/>
</dbReference>
<dbReference type="InterPro" id="IPR034005">
    <property type="entry name" value="M3A_DCP"/>
</dbReference>
<evidence type="ECO:0000256" key="7">
    <source>
        <dbReference type="RuleBase" id="RU003435"/>
    </source>
</evidence>
<evidence type="ECO:0000256" key="2">
    <source>
        <dbReference type="ARBA" id="ARBA00022670"/>
    </source>
</evidence>
<dbReference type="GO" id="GO:0006508">
    <property type="term" value="P:proteolysis"/>
    <property type="evidence" value="ECO:0007669"/>
    <property type="project" value="UniProtKB-KW"/>
</dbReference>
<dbReference type="Pfam" id="PF01432">
    <property type="entry name" value="Peptidase_M3"/>
    <property type="match status" value="1"/>
</dbReference>
<keyword evidence="4 7" id="KW-0378">Hydrolase</keyword>
<evidence type="ECO:0000256" key="5">
    <source>
        <dbReference type="ARBA" id="ARBA00022833"/>
    </source>
</evidence>
<dbReference type="Gene3D" id="1.10.1370.10">
    <property type="entry name" value="Neurolysin, domain 3"/>
    <property type="match status" value="1"/>
</dbReference>
<evidence type="ECO:0000256" key="1">
    <source>
        <dbReference type="ARBA" id="ARBA00006040"/>
    </source>
</evidence>
<comment type="cofactor">
    <cofactor evidence="7">
        <name>Zn(2+)</name>
        <dbReference type="ChEBI" id="CHEBI:29105"/>
    </cofactor>
    <text evidence="7">Binds 1 zinc ion.</text>
</comment>
<keyword evidence="2 7" id="KW-0645">Protease</keyword>
<dbReference type="InterPro" id="IPR001567">
    <property type="entry name" value="Pept_M3A_M3B_dom"/>
</dbReference>
<dbReference type="PANTHER" id="PTHR43660">
    <property type="entry name" value="DIPEPTIDYL CARBOXYPEPTIDASE"/>
    <property type="match status" value="1"/>
</dbReference>